<feature type="domain" description="CRISPR associated protein Cas6 C-terminal" evidence="1">
    <location>
        <begin position="34"/>
        <end position="145"/>
    </location>
</feature>
<dbReference type="Pfam" id="PF01881">
    <property type="entry name" value="Cas_Cas6_C"/>
    <property type="match status" value="1"/>
</dbReference>
<evidence type="ECO:0000259" key="1">
    <source>
        <dbReference type="Pfam" id="PF01881"/>
    </source>
</evidence>
<protein>
    <recommendedName>
        <fullName evidence="1">CRISPR associated protein Cas6 C-terminal domain-containing protein</fullName>
    </recommendedName>
</protein>
<evidence type="ECO:0000313" key="2">
    <source>
        <dbReference type="EMBL" id="MPM80204.1"/>
    </source>
</evidence>
<dbReference type="Gene3D" id="3.30.70.1900">
    <property type="match status" value="1"/>
</dbReference>
<name>A0A645CTH4_9ZZZZ</name>
<dbReference type="InterPro" id="IPR049435">
    <property type="entry name" value="Cas_Cas6_C"/>
</dbReference>
<proteinExistence type="predicted"/>
<comment type="caution">
    <text evidence="2">The sequence shown here is derived from an EMBL/GenBank/DDBJ whole genome shotgun (WGS) entry which is preliminary data.</text>
</comment>
<gene>
    <name evidence="2" type="ORF">SDC9_127251</name>
</gene>
<sequence length="149" mass="17192">MAQHFKKYLCDEKTEYLKSLTIEEKTLPKKHIEKIYSITPCVIKTAMGYWKGNLSLDDYENRIKSNLIKKYNQFLQTEIDENFPIYNFIAFDNKKPVSTVVKDVELLGDKVTLVISDDEESQKLAYLALGTGIGESNSRGCGFVNFRYL</sequence>
<dbReference type="AlphaFoldDB" id="A0A645CTH4"/>
<dbReference type="EMBL" id="VSSQ01029894">
    <property type="protein sequence ID" value="MPM80204.1"/>
    <property type="molecule type" value="Genomic_DNA"/>
</dbReference>
<reference evidence="2" key="1">
    <citation type="submission" date="2019-08" db="EMBL/GenBank/DDBJ databases">
        <authorList>
            <person name="Kucharzyk K."/>
            <person name="Murdoch R.W."/>
            <person name="Higgins S."/>
            <person name="Loffler F."/>
        </authorList>
    </citation>
    <scope>NUCLEOTIDE SEQUENCE</scope>
</reference>
<organism evidence="2">
    <name type="scientific">bioreactor metagenome</name>
    <dbReference type="NCBI Taxonomy" id="1076179"/>
    <lineage>
        <taxon>unclassified sequences</taxon>
        <taxon>metagenomes</taxon>
        <taxon>ecological metagenomes</taxon>
    </lineage>
</organism>
<accession>A0A645CTH4</accession>